<protein>
    <submittedName>
        <fullName evidence="2">Uncharacterized protein</fullName>
    </submittedName>
</protein>
<proteinExistence type="predicted"/>
<accession>A0A9W8PVR5</accession>
<dbReference type="Proteomes" id="UP001152130">
    <property type="component" value="Unassembled WGS sequence"/>
</dbReference>
<evidence type="ECO:0000313" key="2">
    <source>
        <dbReference type="EMBL" id="KAJ4018009.1"/>
    </source>
</evidence>
<feature type="compositionally biased region" description="Polar residues" evidence="1">
    <location>
        <begin position="51"/>
        <end position="62"/>
    </location>
</feature>
<dbReference type="AlphaFoldDB" id="A0A9W8PVR5"/>
<gene>
    <name evidence="2" type="ORF">NW766_004083</name>
</gene>
<keyword evidence="3" id="KW-1185">Reference proteome</keyword>
<comment type="caution">
    <text evidence="2">The sequence shown here is derived from an EMBL/GenBank/DDBJ whole genome shotgun (WGS) entry which is preliminary data.</text>
</comment>
<reference evidence="2" key="1">
    <citation type="submission" date="2022-10" db="EMBL/GenBank/DDBJ databases">
        <title>Fusarium specimens isolated from Avocado Roots.</title>
        <authorList>
            <person name="Stajich J."/>
            <person name="Roper C."/>
            <person name="Heimlech-Rivalta G."/>
        </authorList>
    </citation>
    <scope>NUCLEOTIDE SEQUENCE</scope>
    <source>
        <strain evidence="2">CF00143</strain>
    </source>
</reference>
<dbReference type="OrthoDB" id="5098193at2759"/>
<evidence type="ECO:0000256" key="1">
    <source>
        <dbReference type="SAM" id="MobiDB-lite"/>
    </source>
</evidence>
<dbReference type="EMBL" id="JAPDHF010000005">
    <property type="protein sequence ID" value="KAJ4018009.1"/>
    <property type="molecule type" value="Genomic_DNA"/>
</dbReference>
<name>A0A9W8PVR5_9HYPO</name>
<feature type="region of interest" description="Disordered" evidence="1">
    <location>
        <begin position="27"/>
        <end position="62"/>
    </location>
</feature>
<organism evidence="2 3">
    <name type="scientific">Fusarium irregulare</name>
    <dbReference type="NCBI Taxonomy" id="2494466"/>
    <lineage>
        <taxon>Eukaryota</taxon>
        <taxon>Fungi</taxon>
        <taxon>Dikarya</taxon>
        <taxon>Ascomycota</taxon>
        <taxon>Pezizomycotina</taxon>
        <taxon>Sordariomycetes</taxon>
        <taxon>Hypocreomycetidae</taxon>
        <taxon>Hypocreales</taxon>
        <taxon>Nectriaceae</taxon>
        <taxon>Fusarium</taxon>
        <taxon>Fusarium incarnatum-equiseti species complex</taxon>
    </lineage>
</organism>
<sequence>MSHHSEKFLGQSNTHYPQMVQESFVAQHPGPLSSNPPFGTASFHHRPGQPPHTSGWNNLESSMQANLNSDSWMPSAHQFLNNTLQASGFGDVQAGTETMGKLSHDDGTVSSILEPPVAPPNSPAQGNSHLAIPVMPLDSCAMVP</sequence>
<evidence type="ECO:0000313" key="3">
    <source>
        <dbReference type="Proteomes" id="UP001152130"/>
    </source>
</evidence>